<accession>A9VBE4</accession>
<dbReference type="Proteomes" id="UP000001357">
    <property type="component" value="Unassembled WGS sequence"/>
</dbReference>
<sequence>MSQALPIPGTTSLALNVSSLRFHSRCPCRRSILHLRRSELRRLAIGADTHVVVYDCSDYGVFSAPRLWWTLRCFGINKVSVLNGGLRRWSNLGLPTTDSASEPTPAPLDTTEMKNPAELRALFEEAGIQLDRPLVATCGSGVTACMLAFGRYLVDGTEIPVYDGAWTEWASSPREQCPIATDAK</sequence>
<dbReference type="PANTHER" id="PTHR11364">
    <property type="entry name" value="THIOSULFATE SULFERTANSFERASE"/>
    <property type="match status" value="1"/>
</dbReference>
<protein>
    <recommendedName>
        <fullName evidence="3">Rhodanese domain-containing protein</fullName>
    </recommendedName>
</protein>
<evidence type="ECO:0000259" key="3">
    <source>
        <dbReference type="PROSITE" id="PS50206"/>
    </source>
</evidence>
<evidence type="ECO:0000313" key="5">
    <source>
        <dbReference type="Proteomes" id="UP000001357"/>
    </source>
</evidence>
<dbReference type="AlphaFoldDB" id="A9VBE4"/>
<dbReference type="InterPro" id="IPR036873">
    <property type="entry name" value="Rhodanese-like_dom_sf"/>
</dbReference>
<evidence type="ECO:0000256" key="1">
    <source>
        <dbReference type="ARBA" id="ARBA00022679"/>
    </source>
</evidence>
<dbReference type="SUPFAM" id="SSF52821">
    <property type="entry name" value="Rhodanese/Cell cycle control phosphatase"/>
    <property type="match status" value="2"/>
</dbReference>
<dbReference type="PROSITE" id="PS50206">
    <property type="entry name" value="RHODANESE_3"/>
    <property type="match status" value="2"/>
</dbReference>
<keyword evidence="2" id="KW-0677">Repeat</keyword>
<dbReference type="GeneID" id="5895256"/>
<dbReference type="InterPro" id="IPR045078">
    <property type="entry name" value="TST/MPST-like"/>
</dbReference>
<dbReference type="GO" id="GO:0016783">
    <property type="term" value="F:sulfurtransferase activity"/>
    <property type="evidence" value="ECO:0007669"/>
    <property type="project" value="InterPro"/>
</dbReference>
<evidence type="ECO:0000313" key="4">
    <source>
        <dbReference type="EMBL" id="EDQ85222.1"/>
    </source>
</evidence>
<keyword evidence="1" id="KW-0808">Transferase</keyword>
<evidence type="ECO:0000256" key="2">
    <source>
        <dbReference type="ARBA" id="ARBA00022737"/>
    </source>
</evidence>
<gene>
    <name evidence="4" type="ORF">MONBRDRAFT_12161</name>
</gene>
<dbReference type="FunFam" id="3.40.250.10:FF:000177">
    <property type="entry name" value="Predicted protein"/>
    <property type="match status" value="1"/>
</dbReference>
<organism evidence="4 5">
    <name type="scientific">Monosiga brevicollis</name>
    <name type="common">Choanoflagellate</name>
    <dbReference type="NCBI Taxonomy" id="81824"/>
    <lineage>
        <taxon>Eukaryota</taxon>
        <taxon>Choanoflagellata</taxon>
        <taxon>Craspedida</taxon>
        <taxon>Salpingoecidae</taxon>
        <taxon>Monosiga</taxon>
    </lineage>
</organism>
<dbReference type="FunFam" id="3.40.250.10:FF:000208">
    <property type="entry name" value="Predicted protein"/>
    <property type="match status" value="1"/>
</dbReference>
<dbReference type="KEGG" id="mbr:MONBRDRAFT_12161"/>
<dbReference type="eggNOG" id="KOG1529">
    <property type="taxonomic scope" value="Eukaryota"/>
</dbReference>
<dbReference type="Gene3D" id="3.40.250.10">
    <property type="entry name" value="Rhodanese-like domain"/>
    <property type="match status" value="2"/>
</dbReference>
<dbReference type="FunCoup" id="A9VBE4">
    <property type="interactions" value="535"/>
</dbReference>
<dbReference type="InterPro" id="IPR001763">
    <property type="entry name" value="Rhodanese-like_dom"/>
</dbReference>
<reference evidence="4 5" key="1">
    <citation type="journal article" date="2008" name="Nature">
        <title>The genome of the choanoflagellate Monosiga brevicollis and the origin of metazoans.</title>
        <authorList>
            <consortium name="JGI Sequencing"/>
            <person name="King N."/>
            <person name="Westbrook M.J."/>
            <person name="Young S.L."/>
            <person name="Kuo A."/>
            <person name="Abedin M."/>
            <person name="Chapman J."/>
            <person name="Fairclough S."/>
            <person name="Hellsten U."/>
            <person name="Isogai Y."/>
            <person name="Letunic I."/>
            <person name="Marr M."/>
            <person name="Pincus D."/>
            <person name="Putnam N."/>
            <person name="Rokas A."/>
            <person name="Wright K.J."/>
            <person name="Zuzow R."/>
            <person name="Dirks W."/>
            <person name="Good M."/>
            <person name="Goodstein D."/>
            <person name="Lemons D."/>
            <person name="Li W."/>
            <person name="Lyons J.B."/>
            <person name="Morris A."/>
            <person name="Nichols S."/>
            <person name="Richter D.J."/>
            <person name="Salamov A."/>
            <person name="Bork P."/>
            <person name="Lim W.A."/>
            <person name="Manning G."/>
            <person name="Miller W.T."/>
            <person name="McGinnis W."/>
            <person name="Shapiro H."/>
            <person name="Tjian R."/>
            <person name="Grigoriev I.V."/>
            <person name="Rokhsar D."/>
        </authorList>
    </citation>
    <scope>NUCLEOTIDE SEQUENCE [LARGE SCALE GENOMIC DNA]</scope>
    <source>
        <strain evidence="5">MX1 / ATCC 50154</strain>
    </source>
</reference>
<dbReference type="STRING" id="81824.A9VBE4"/>
<dbReference type="RefSeq" id="XP_001750047.1">
    <property type="nucleotide sequence ID" value="XM_001749995.1"/>
</dbReference>
<dbReference type="InParanoid" id="A9VBE4"/>
<feature type="domain" description="Rhodanese" evidence="3">
    <location>
        <begin position="40"/>
        <end position="98"/>
    </location>
</feature>
<dbReference type="PANTHER" id="PTHR11364:SF27">
    <property type="entry name" value="SULFURTRANSFERASE"/>
    <property type="match status" value="1"/>
</dbReference>
<keyword evidence="5" id="KW-1185">Reference proteome</keyword>
<name>A9VBE4_MONBE</name>
<proteinExistence type="predicted"/>
<feature type="domain" description="Rhodanese" evidence="3">
    <location>
        <begin position="114"/>
        <end position="178"/>
    </location>
</feature>
<dbReference type="EMBL" id="CH991576">
    <property type="protein sequence ID" value="EDQ85222.1"/>
    <property type="molecule type" value="Genomic_DNA"/>
</dbReference>